<feature type="region of interest" description="Disordered" evidence="5">
    <location>
        <begin position="1"/>
        <end position="48"/>
    </location>
</feature>
<proteinExistence type="predicted"/>
<name>A0AAD3HHK7_9CHLO</name>
<organism evidence="6 7">
    <name type="scientific">Astrephomene gubernaculifera</name>
    <dbReference type="NCBI Taxonomy" id="47775"/>
    <lineage>
        <taxon>Eukaryota</taxon>
        <taxon>Viridiplantae</taxon>
        <taxon>Chlorophyta</taxon>
        <taxon>core chlorophytes</taxon>
        <taxon>Chlorophyceae</taxon>
        <taxon>CS clade</taxon>
        <taxon>Chlamydomonadales</taxon>
        <taxon>Astrephomenaceae</taxon>
        <taxon>Astrephomene</taxon>
    </lineage>
</organism>
<comment type="caution">
    <text evidence="6">The sequence shown here is derived from an EMBL/GenBank/DDBJ whole genome shotgun (WGS) entry which is preliminary data.</text>
</comment>
<feature type="compositionally biased region" description="Polar residues" evidence="5">
    <location>
        <begin position="1"/>
        <end position="11"/>
    </location>
</feature>
<feature type="compositionally biased region" description="Low complexity" evidence="5">
    <location>
        <begin position="28"/>
        <end position="47"/>
    </location>
</feature>
<gene>
    <name evidence="6" type="ORF">Agub_g2323</name>
</gene>
<evidence type="ECO:0000256" key="5">
    <source>
        <dbReference type="SAM" id="MobiDB-lite"/>
    </source>
</evidence>
<evidence type="ECO:0000256" key="2">
    <source>
        <dbReference type="ARBA" id="ARBA00022617"/>
    </source>
</evidence>
<dbReference type="GO" id="GO:0019825">
    <property type="term" value="F:oxygen binding"/>
    <property type="evidence" value="ECO:0007669"/>
    <property type="project" value="InterPro"/>
</dbReference>
<dbReference type="InterPro" id="IPR009050">
    <property type="entry name" value="Globin-like_sf"/>
</dbReference>
<evidence type="ECO:0000313" key="7">
    <source>
        <dbReference type="Proteomes" id="UP001054857"/>
    </source>
</evidence>
<evidence type="ECO:0000256" key="1">
    <source>
        <dbReference type="ARBA" id="ARBA00022448"/>
    </source>
</evidence>
<dbReference type="GO" id="GO:0046872">
    <property type="term" value="F:metal ion binding"/>
    <property type="evidence" value="ECO:0007669"/>
    <property type="project" value="UniProtKB-KW"/>
</dbReference>
<dbReference type="Proteomes" id="UP001054857">
    <property type="component" value="Unassembled WGS sequence"/>
</dbReference>
<evidence type="ECO:0000256" key="4">
    <source>
        <dbReference type="ARBA" id="ARBA00023004"/>
    </source>
</evidence>
<dbReference type="SUPFAM" id="SSF46458">
    <property type="entry name" value="Globin-like"/>
    <property type="match status" value="1"/>
</dbReference>
<evidence type="ECO:0000256" key="3">
    <source>
        <dbReference type="ARBA" id="ARBA00022723"/>
    </source>
</evidence>
<keyword evidence="3" id="KW-0479">Metal-binding</keyword>
<accession>A0AAD3HHK7</accession>
<sequence length="217" mass="22857">MDAASDNTSNIIYKRGDSDDEQHIQAAGGNDSIVDSGSGSGSANTSSRATLHTKLGGAPAVAATVDVFYKKVMGDPDLAPFFQGVDMVTLIAKQNRFLSYAFGATTNYNVKDIVMGHAHLIINRGLNLTHFDKVAGHFVDSLKEMGVMQDLIDEAAGVLISVRPLFDPERYKGKIDVEKLEKAAIVPNSKGGKAAGCPVGAEEGSDRGPAPACCVLM</sequence>
<dbReference type="CDD" id="cd00454">
    <property type="entry name" value="TrHb1_N"/>
    <property type="match status" value="1"/>
</dbReference>
<keyword evidence="2" id="KW-0349">Heme</keyword>
<dbReference type="GO" id="GO:0020037">
    <property type="term" value="F:heme binding"/>
    <property type="evidence" value="ECO:0007669"/>
    <property type="project" value="InterPro"/>
</dbReference>
<dbReference type="Pfam" id="PF01152">
    <property type="entry name" value="Bac_globin"/>
    <property type="match status" value="1"/>
</dbReference>
<feature type="compositionally biased region" description="Basic and acidic residues" evidence="5">
    <location>
        <begin position="14"/>
        <end position="23"/>
    </location>
</feature>
<dbReference type="Gene3D" id="1.10.490.10">
    <property type="entry name" value="Globins"/>
    <property type="match status" value="1"/>
</dbReference>
<dbReference type="InterPro" id="IPR001486">
    <property type="entry name" value="Hemoglobin_trunc"/>
</dbReference>
<evidence type="ECO:0000313" key="6">
    <source>
        <dbReference type="EMBL" id="GFR41599.1"/>
    </source>
</evidence>
<dbReference type="InterPro" id="IPR012292">
    <property type="entry name" value="Globin/Proto"/>
</dbReference>
<evidence type="ECO:0008006" key="8">
    <source>
        <dbReference type="Google" id="ProtNLM"/>
    </source>
</evidence>
<dbReference type="EMBL" id="BMAR01000002">
    <property type="protein sequence ID" value="GFR41599.1"/>
    <property type="molecule type" value="Genomic_DNA"/>
</dbReference>
<keyword evidence="1" id="KW-0813">Transport</keyword>
<keyword evidence="7" id="KW-1185">Reference proteome</keyword>
<keyword evidence="4" id="KW-0408">Iron</keyword>
<protein>
    <recommendedName>
        <fullName evidence="8">Hemoglobin</fullName>
    </recommendedName>
</protein>
<reference evidence="6 7" key="1">
    <citation type="journal article" date="2021" name="Sci. Rep.">
        <title>Genome sequencing of the multicellular alga Astrephomene provides insights into convergent evolution of germ-soma differentiation.</title>
        <authorList>
            <person name="Yamashita S."/>
            <person name="Yamamoto K."/>
            <person name="Matsuzaki R."/>
            <person name="Suzuki S."/>
            <person name="Yamaguchi H."/>
            <person name="Hirooka S."/>
            <person name="Minakuchi Y."/>
            <person name="Miyagishima S."/>
            <person name="Kawachi M."/>
            <person name="Toyoda A."/>
            <person name="Nozaki H."/>
        </authorList>
    </citation>
    <scope>NUCLEOTIDE SEQUENCE [LARGE SCALE GENOMIC DNA]</scope>
    <source>
        <strain evidence="6 7">NIES-4017</strain>
    </source>
</reference>
<dbReference type="AlphaFoldDB" id="A0AAD3HHK7"/>